<evidence type="ECO:0000256" key="3">
    <source>
        <dbReference type="ARBA" id="ARBA00012958"/>
    </source>
</evidence>
<dbReference type="InterPro" id="IPR005919">
    <property type="entry name" value="Pmev_kin_anim"/>
</dbReference>
<dbReference type="GO" id="GO:0004631">
    <property type="term" value="F:phosphomevalonate kinase activity"/>
    <property type="evidence" value="ECO:0007669"/>
    <property type="project" value="UniProtKB-EC"/>
</dbReference>
<keyword evidence="10" id="KW-0152">Cholesterol biosynthesis</keyword>
<feature type="region of interest" description="Disordered" evidence="18">
    <location>
        <begin position="202"/>
        <end position="231"/>
    </location>
</feature>
<dbReference type="PANTHER" id="PTHR13101:SF1">
    <property type="entry name" value="PHOSPHOMEVALONATE KINASE"/>
    <property type="match status" value="1"/>
</dbReference>
<keyword evidence="11" id="KW-0067">ATP-binding</keyword>
<keyword evidence="9" id="KW-0418">Kinase</keyword>
<evidence type="ECO:0000256" key="12">
    <source>
        <dbReference type="ARBA" id="ARBA00022955"/>
    </source>
</evidence>
<evidence type="ECO:0000256" key="6">
    <source>
        <dbReference type="ARBA" id="ARBA00022548"/>
    </source>
</evidence>
<dbReference type="Gene3D" id="3.40.50.300">
    <property type="entry name" value="P-loop containing nucleotide triphosphate hydrolases"/>
    <property type="match status" value="1"/>
</dbReference>
<keyword evidence="8" id="KW-0547">Nucleotide-binding</keyword>
<dbReference type="EC" id="2.7.4.2" evidence="3"/>
<organism evidence="19 20">
    <name type="scientific">Apteryx owenii</name>
    <name type="common">Little spotted kiwi</name>
    <dbReference type="NCBI Taxonomy" id="8824"/>
    <lineage>
        <taxon>Eukaryota</taxon>
        <taxon>Metazoa</taxon>
        <taxon>Chordata</taxon>
        <taxon>Craniata</taxon>
        <taxon>Vertebrata</taxon>
        <taxon>Euteleostomi</taxon>
        <taxon>Archelosauria</taxon>
        <taxon>Archosauria</taxon>
        <taxon>Dinosauria</taxon>
        <taxon>Saurischia</taxon>
        <taxon>Theropoda</taxon>
        <taxon>Coelurosauria</taxon>
        <taxon>Aves</taxon>
        <taxon>Palaeognathae</taxon>
        <taxon>Apterygiformes</taxon>
        <taxon>Apterygidae</taxon>
        <taxon>Apteryx</taxon>
    </lineage>
</organism>
<dbReference type="GO" id="GO:0019287">
    <property type="term" value="P:isopentenyl diphosphate biosynthetic process, mevalonate pathway"/>
    <property type="evidence" value="ECO:0007669"/>
    <property type="project" value="UniProtKB-UniPathway"/>
</dbReference>
<dbReference type="GO" id="GO:0006695">
    <property type="term" value="P:cholesterol biosynthetic process"/>
    <property type="evidence" value="ECO:0007669"/>
    <property type="project" value="UniProtKB-KW"/>
</dbReference>
<keyword evidence="7" id="KW-0808">Transferase</keyword>
<evidence type="ECO:0000256" key="4">
    <source>
        <dbReference type="ARBA" id="ARBA00022490"/>
    </source>
</evidence>
<keyword evidence="6" id="KW-0153">Cholesterol metabolism</keyword>
<dbReference type="UniPathway" id="UPA00057">
    <property type="reaction ID" value="UER00099"/>
</dbReference>
<name>A0A8B9QID6_APTOW</name>
<evidence type="ECO:0000256" key="16">
    <source>
        <dbReference type="ARBA" id="ARBA00023221"/>
    </source>
</evidence>
<keyword evidence="14" id="KW-0443">Lipid metabolism</keyword>
<proteinExistence type="predicted"/>
<dbReference type="Proteomes" id="UP000694424">
    <property type="component" value="Unplaced"/>
</dbReference>
<keyword evidence="20" id="KW-1185">Reference proteome</keyword>
<dbReference type="AlphaFoldDB" id="A0A8B9QID6"/>
<evidence type="ECO:0000256" key="5">
    <source>
        <dbReference type="ARBA" id="ARBA00022516"/>
    </source>
</evidence>
<evidence type="ECO:0000256" key="18">
    <source>
        <dbReference type="SAM" id="MobiDB-lite"/>
    </source>
</evidence>
<evidence type="ECO:0000313" key="19">
    <source>
        <dbReference type="Ensembl" id="ENSAOWP00000026456.1"/>
    </source>
</evidence>
<keyword evidence="4" id="KW-0963">Cytoplasm</keyword>
<accession>A0A8B9QID6</accession>
<dbReference type="PANTHER" id="PTHR13101">
    <property type="entry name" value="PHOSPHOMEVALONATE KINASE"/>
    <property type="match status" value="1"/>
</dbReference>
<evidence type="ECO:0000256" key="15">
    <source>
        <dbReference type="ARBA" id="ARBA00023166"/>
    </source>
</evidence>
<dbReference type="GO" id="GO:0005829">
    <property type="term" value="C:cytosol"/>
    <property type="evidence" value="ECO:0007669"/>
    <property type="project" value="UniProtKB-SubCell"/>
</dbReference>
<evidence type="ECO:0000256" key="8">
    <source>
        <dbReference type="ARBA" id="ARBA00022741"/>
    </source>
</evidence>
<keyword evidence="12" id="KW-0752">Steroid biosynthesis</keyword>
<evidence type="ECO:0000256" key="7">
    <source>
        <dbReference type="ARBA" id="ARBA00022679"/>
    </source>
</evidence>
<evidence type="ECO:0000256" key="2">
    <source>
        <dbReference type="ARBA" id="ARBA00005017"/>
    </source>
</evidence>
<keyword evidence="5" id="KW-0444">Lipid biosynthesis</keyword>
<evidence type="ECO:0000256" key="13">
    <source>
        <dbReference type="ARBA" id="ARBA00023011"/>
    </source>
</evidence>
<evidence type="ECO:0000256" key="11">
    <source>
        <dbReference type="ARBA" id="ARBA00022840"/>
    </source>
</evidence>
<keyword evidence="16" id="KW-0753">Steroid metabolism</keyword>
<keyword evidence="15" id="KW-1207">Sterol metabolism</keyword>
<evidence type="ECO:0000256" key="9">
    <source>
        <dbReference type="ARBA" id="ARBA00022777"/>
    </source>
</evidence>
<dbReference type="InterPro" id="IPR027417">
    <property type="entry name" value="P-loop_NTPase"/>
</dbReference>
<dbReference type="GO" id="GO:0005524">
    <property type="term" value="F:ATP binding"/>
    <property type="evidence" value="ECO:0007669"/>
    <property type="project" value="UniProtKB-KW"/>
</dbReference>
<reference evidence="19" key="2">
    <citation type="submission" date="2025-09" db="UniProtKB">
        <authorList>
            <consortium name="Ensembl"/>
        </authorList>
    </citation>
    <scope>IDENTIFICATION</scope>
</reference>
<protein>
    <recommendedName>
        <fullName evidence="17">Phosphomevalonate kinase</fullName>
        <ecNumber evidence="3">2.7.4.2</ecNumber>
    </recommendedName>
</protein>
<dbReference type="Pfam" id="PF04275">
    <property type="entry name" value="P-mevalo_kinase"/>
    <property type="match status" value="1"/>
</dbReference>
<comment type="pathway">
    <text evidence="2">Isoprenoid biosynthesis; isopentenyl diphosphate biosynthesis via mevalonate pathway; isopentenyl diphosphate from (R)-mevalonate: step 2/3.</text>
</comment>
<evidence type="ECO:0000256" key="1">
    <source>
        <dbReference type="ARBA" id="ARBA00004514"/>
    </source>
</evidence>
<evidence type="ECO:0000313" key="20">
    <source>
        <dbReference type="Proteomes" id="UP000694424"/>
    </source>
</evidence>
<evidence type="ECO:0000256" key="14">
    <source>
        <dbReference type="ARBA" id="ARBA00023098"/>
    </source>
</evidence>
<sequence>AGRGRCARARAGAGGAGPRARPVLGNWAGTGKLVLGRDWGTGPVLAELVLGLGQYWGAGQLGRYWGSWFWAGTGGNWAGTGGAGAGPVLGNWAGTGGADSGPAGELGRYWRSWFWAGTGGNWTSTGGAGAGPAGELGWYWGSWAWVWAGTGGNWAGSGELGWESGRYWVRRRVRKGPLGPQRFGRAGTRYRVGGAGWVPVGRGRPAEPALPQAGPRRVHHPPPVRTPQGAVRQGTAVPCHAVPHRAASPRRPAHPLCPQEHGLDFQRLLDASAYKETYRQDMIRWGEEKRGADPGFFCRIVVEGAAQPVWVVSDTRRLSDVEWFRDVYGDVVQTVRVVATEETRKRRNWVFVVGVDDAESECGLDQGVAFDWVITNDGDELSLDSQLETLLQSVRSRL</sequence>
<keyword evidence="13" id="KW-0756">Sterol biosynthesis</keyword>
<evidence type="ECO:0000256" key="17">
    <source>
        <dbReference type="ARBA" id="ARBA00034549"/>
    </source>
</evidence>
<comment type="subcellular location">
    <subcellularLocation>
        <location evidence="1">Cytoplasm</location>
        <location evidence="1">Cytosol</location>
    </subcellularLocation>
</comment>
<dbReference type="Ensembl" id="ENSAOWT00000029983.1">
    <property type="protein sequence ID" value="ENSAOWP00000026456.1"/>
    <property type="gene ID" value="ENSAOWG00000017836.1"/>
</dbReference>
<reference evidence="19" key="1">
    <citation type="submission" date="2025-08" db="UniProtKB">
        <authorList>
            <consortium name="Ensembl"/>
        </authorList>
    </citation>
    <scope>IDENTIFICATION</scope>
</reference>
<evidence type="ECO:0000256" key="10">
    <source>
        <dbReference type="ARBA" id="ARBA00022778"/>
    </source>
</evidence>